<evidence type="ECO:0000256" key="9">
    <source>
        <dbReference type="SAM" id="Phobius"/>
    </source>
</evidence>
<feature type="transmembrane region" description="Helical" evidence="9">
    <location>
        <begin position="116"/>
        <end position="134"/>
    </location>
</feature>
<gene>
    <name evidence="10" type="ORF">D1Y85_05005</name>
</gene>
<evidence type="ECO:0000313" key="10">
    <source>
        <dbReference type="EMBL" id="RQH08377.1"/>
    </source>
</evidence>
<reference evidence="10 11" key="1">
    <citation type="submission" date="2018-11" db="EMBL/GenBank/DDBJ databases">
        <title>Paraburkholderia sp. DHOA04, isolated from soil.</title>
        <authorList>
            <person name="Gao Z.-H."/>
            <person name="Qiu L.-H."/>
            <person name="Fu J.-C."/>
        </authorList>
    </citation>
    <scope>NUCLEOTIDE SEQUENCE [LARGE SCALE GENOMIC DNA]</scope>
    <source>
        <strain evidence="10 11">DHOA04</strain>
    </source>
</reference>
<keyword evidence="11" id="KW-1185">Reference proteome</keyword>
<name>A0A3N6NI05_9BURK</name>
<dbReference type="RefSeq" id="WP_124149943.1">
    <property type="nucleotide sequence ID" value="NZ_RQIS01000003.1"/>
</dbReference>
<dbReference type="Pfam" id="PF09594">
    <property type="entry name" value="GT87"/>
    <property type="match status" value="1"/>
</dbReference>
<accession>A0A3N6NI05</accession>
<feature type="transmembrane region" description="Helical" evidence="9">
    <location>
        <begin position="296"/>
        <end position="315"/>
    </location>
</feature>
<evidence type="ECO:0000256" key="1">
    <source>
        <dbReference type="ARBA" id="ARBA00004651"/>
    </source>
</evidence>
<sequence length="429" mass="46328">MNTPASASPPAGIDTTSSPQHSQSADRKGHWLNSERLWLYPCVALACYVLAVLSYLVRVNWLHTGEQLGPIALDYVAFWSGSHLALQGHAIDAYDLVKITAVETAALARPVGILPWLYPPTYLLLVLPLALVSYRLSATIFLGLTLLGFTGVCYATLKSRRVALIAFAAPCSALVLAAGQNGLLTATLIGSGLVLLRRHPVLSGISFGLLCVKPHLAVLIPLALLCSRSWRALAATALTALAMLAASIWAFGTATLMAWVHNMGLISGYVDSGQAALARIPTFFAMARMLHVPTTLAYALQTVAACAAALAVVYAWKRECAFELRAATLVCASLLVSPYLFDYDLTWYGIVIVWFARYAMANGFNRGEREWLVLLWVAPFAGIAVITRLHFQFLPLITVASLAIVLRRIAAERRNAAHSATLLATQEMP</sequence>
<keyword evidence="6 9" id="KW-0472">Membrane</keyword>
<evidence type="ECO:0000313" key="11">
    <source>
        <dbReference type="Proteomes" id="UP000272778"/>
    </source>
</evidence>
<evidence type="ECO:0000256" key="5">
    <source>
        <dbReference type="ARBA" id="ARBA00022989"/>
    </source>
</evidence>
<feature type="transmembrane region" description="Helical" evidence="9">
    <location>
        <begin position="37"/>
        <end position="57"/>
    </location>
</feature>
<evidence type="ECO:0000256" key="2">
    <source>
        <dbReference type="ARBA" id="ARBA00022475"/>
    </source>
</evidence>
<comment type="caution">
    <text evidence="10">The sequence shown here is derived from an EMBL/GenBank/DDBJ whole genome shotgun (WGS) entry which is preliminary data.</text>
</comment>
<feature type="transmembrane region" description="Helical" evidence="9">
    <location>
        <begin position="232"/>
        <end position="260"/>
    </location>
</feature>
<feature type="transmembrane region" description="Helical" evidence="9">
    <location>
        <begin position="164"/>
        <end position="189"/>
    </location>
</feature>
<keyword evidence="5 9" id="KW-1133">Transmembrane helix</keyword>
<feature type="transmembrane region" description="Helical" evidence="9">
    <location>
        <begin position="140"/>
        <end position="157"/>
    </location>
</feature>
<dbReference type="AlphaFoldDB" id="A0A3N6NI05"/>
<feature type="transmembrane region" description="Helical" evidence="9">
    <location>
        <begin position="322"/>
        <end position="341"/>
    </location>
</feature>
<feature type="compositionally biased region" description="Polar residues" evidence="8">
    <location>
        <begin position="14"/>
        <end position="23"/>
    </location>
</feature>
<dbReference type="InterPro" id="IPR018584">
    <property type="entry name" value="GT87"/>
</dbReference>
<dbReference type="EMBL" id="RQIS01000003">
    <property type="protein sequence ID" value="RQH08377.1"/>
    <property type="molecule type" value="Genomic_DNA"/>
</dbReference>
<evidence type="ECO:0000256" key="6">
    <source>
        <dbReference type="ARBA" id="ARBA00023136"/>
    </source>
</evidence>
<evidence type="ECO:0000256" key="4">
    <source>
        <dbReference type="ARBA" id="ARBA00022692"/>
    </source>
</evidence>
<dbReference type="GO" id="GO:0005886">
    <property type="term" value="C:plasma membrane"/>
    <property type="evidence" value="ECO:0007669"/>
    <property type="project" value="UniProtKB-SubCell"/>
</dbReference>
<dbReference type="OrthoDB" id="8962112at2"/>
<dbReference type="Proteomes" id="UP000272778">
    <property type="component" value="Unassembled WGS sequence"/>
</dbReference>
<feature type="region of interest" description="Disordered" evidence="8">
    <location>
        <begin position="1"/>
        <end position="26"/>
    </location>
</feature>
<comment type="subcellular location">
    <subcellularLocation>
        <location evidence="1">Cell membrane</location>
        <topology evidence="1">Multi-pass membrane protein</topology>
    </subcellularLocation>
</comment>
<proteinExistence type="inferred from homology"/>
<evidence type="ECO:0000256" key="7">
    <source>
        <dbReference type="ARBA" id="ARBA00024033"/>
    </source>
</evidence>
<organism evidence="10 11">
    <name type="scientific">Paraburkholderia dinghuensis</name>
    <dbReference type="NCBI Taxonomy" id="2305225"/>
    <lineage>
        <taxon>Bacteria</taxon>
        <taxon>Pseudomonadati</taxon>
        <taxon>Pseudomonadota</taxon>
        <taxon>Betaproteobacteria</taxon>
        <taxon>Burkholderiales</taxon>
        <taxon>Burkholderiaceae</taxon>
        <taxon>Paraburkholderia</taxon>
    </lineage>
</organism>
<comment type="similarity">
    <text evidence="7">Belongs to the glycosyltransferase 87 family.</text>
</comment>
<dbReference type="GO" id="GO:0016758">
    <property type="term" value="F:hexosyltransferase activity"/>
    <property type="evidence" value="ECO:0007669"/>
    <property type="project" value="InterPro"/>
</dbReference>
<protein>
    <submittedName>
        <fullName evidence="10">DUF2029 domain-containing protein</fullName>
    </submittedName>
</protein>
<feature type="transmembrane region" description="Helical" evidence="9">
    <location>
        <begin position="201"/>
        <end position="225"/>
    </location>
</feature>
<evidence type="ECO:0000256" key="3">
    <source>
        <dbReference type="ARBA" id="ARBA00022679"/>
    </source>
</evidence>
<keyword evidence="4 9" id="KW-0812">Transmembrane</keyword>
<evidence type="ECO:0000256" key="8">
    <source>
        <dbReference type="SAM" id="MobiDB-lite"/>
    </source>
</evidence>
<keyword evidence="3" id="KW-0808">Transferase</keyword>
<keyword evidence="2" id="KW-1003">Cell membrane</keyword>
<feature type="transmembrane region" description="Helical" evidence="9">
    <location>
        <begin position="393"/>
        <end position="410"/>
    </location>
</feature>